<feature type="region of interest" description="Disordered" evidence="1">
    <location>
        <begin position="97"/>
        <end position="126"/>
    </location>
</feature>
<dbReference type="RefSeq" id="WP_232185246.1">
    <property type="nucleotide sequence ID" value="NZ_JAIOAP010000004.1"/>
</dbReference>
<proteinExistence type="predicted"/>
<comment type="caution">
    <text evidence="2">The sequence shown here is derived from an EMBL/GenBank/DDBJ whole genome shotgun (WGS) entry which is preliminary data.</text>
</comment>
<feature type="compositionally biased region" description="Acidic residues" evidence="1">
    <location>
        <begin position="101"/>
        <end position="112"/>
    </location>
</feature>
<evidence type="ECO:0000313" key="2">
    <source>
        <dbReference type="EMBL" id="MEQ4482086.1"/>
    </source>
</evidence>
<name>A0ABV1KPZ5_9BACL</name>
<evidence type="ECO:0008006" key="4">
    <source>
        <dbReference type="Google" id="ProtNLM"/>
    </source>
</evidence>
<keyword evidence="3" id="KW-1185">Reference proteome</keyword>
<accession>A0ABV1KPZ5</accession>
<gene>
    <name evidence="2" type="ORF">QJS35_06725</name>
</gene>
<reference evidence="2 3" key="1">
    <citation type="journal article" date="2023" name="Genome Announc.">
        <title>Pan-Genome Analyses of the Genus Cohnella and Proposal of the Novel Species Cohnella silvisoli sp. nov., Isolated from Forest Soil.</title>
        <authorList>
            <person name="Wang C."/>
            <person name="Mao L."/>
            <person name="Bao G."/>
            <person name="Zhu H."/>
        </authorList>
    </citation>
    <scope>NUCLEOTIDE SEQUENCE [LARGE SCALE GENOMIC DNA]</scope>
    <source>
        <strain evidence="2 3">NL03-T5-1</strain>
    </source>
</reference>
<organism evidence="2 3">
    <name type="scientific">Cohnella silvisoli</name>
    <dbReference type="NCBI Taxonomy" id="2873699"/>
    <lineage>
        <taxon>Bacteria</taxon>
        <taxon>Bacillati</taxon>
        <taxon>Bacillota</taxon>
        <taxon>Bacilli</taxon>
        <taxon>Bacillales</taxon>
        <taxon>Paenibacillaceae</taxon>
        <taxon>Cohnella</taxon>
    </lineage>
</organism>
<dbReference type="EMBL" id="JASKHM010000003">
    <property type="protein sequence ID" value="MEQ4482086.1"/>
    <property type="molecule type" value="Genomic_DNA"/>
</dbReference>
<evidence type="ECO:0000256" key="1">
    <source>
        <dbReference type="SAM" id="MobiDB-lite"/>
    </source>
</evidence>
<sequence length="126" mass="13403">MGLGDGKFGPDNKLTTAEALALLEKFLGTKVEKGAGSPNWVKDAVNAAIKNNLIKPDQAKDISTKLSANRGFVFKLSDDAFKNYKLPSGKTIYSTYHSDTVPEDTTAEDDTVTDGVYSEEGAGTAP</sequence>
<protein>
    <recommendedName>
        <fullName evidence="4">SLH domain-containing protein</fullName>
    </recommendedName>
</protein>
<dbReference type="Proteomes" id="UP001493487">
    <property type="component" value="Unassembled WGS sequence"/>
</dbReference>
<evidence type="ECO:0000313" key="3">
    <source>
        <dbReference type="Proteomes" id="UP001493487"/>
    </source>
</evidence>